<dbReference type="EMBL" id="RRCH01000021">
    <property type="protein sequence ID" value="RRJ30481.1"/>
    <property type="molecule type" value="Genomic_DNA"/>
</dbReference>
<dbReference type="Proteomes" id="UP000282322">
    <property type="component" value="Unassembled WGS sequence"/>
</dbReference>
<accession>A0A3P3RAH8</accession>
<sequence length="117" mass="13615">MTHDEITSKNEPLKVRLRITPREGRPIECSIPAVRWAIVQRGGSRLLYCPNCNELVKEANCRPPSEIEQYPNRSSLCAHCHDWMMIVDFIQRLDVSLPPRKNSREMWTPVRHRPSAP</sequence>
<organism evidence="1 2">
    <name type="scientific">Halocatena pleomorpha</name>
    <dbReference type="NCBI Taxonomy" id="1785090"/>
    <lineage>
        <taxon>Archaea</taxon>
        <taxon>Methanobacteriati</taxon>
        <taxon>Methanobacteriota</taxon>
        <taxon>Stenosarchaea group</taxon>
        <taxon>Halobacteria</taxon>
        <taxon>Halobacteriales</taxon>
        <taxon>Natronomonadaceae</taxon>
        <taxon>Halocatena</taxon>
    </lineage>
</organism>
<protein>
    <submittedName>
        <fullName evidence="1">Uncharacterized protein</fullName>
    </submittedName>
</protein>
<evidence type="ECO:0000313" key="2">
    <source>
        <dbReference type="Proteomes" id="UP000282322"/>
    </source>
</evidence>
<comment type="caution">
    <text evidence="1">The sequence shown here is derived from an EMBL/GenBank/DDBJ whole genome shotgun (WGS) entry which is preliminary data.</text>
</comment>
<dbReference type="AlphaFoldDB" id="A0A3P3RAH8"/>
<evidence type="ECO:0000313" key="1">
    <source>
        <dbReference type="EMBL" id="RRJ30481.1"/>
    </source>
</evidence>
<keyword evidence="2" id="KW-1185">Reference proteome</keyword>
<name>A0A3P3RAH8_9EURY</name>
<reference evidence="1 2" key="1">
    <citation type="submission" date="2018-11" db="EMBL/GenBank/DDBJ databases">
        <title>Taxonoimc description of Halomarina strain SPP-AMP-1.</title>
        <authorList>
            <person name="Pal Y."/>
            <person name="Srinivasana K."/>
            <person name="Verma A."/>
            <person name="Kumar P."/>
        </authorList>
    </citation>
    <scope>NUCLEOTIDE SEQUENCE [LARGE SCALE GENOMIC DNA]</scope>
    <source>
        <strain evidence="1 2">SPP-AMP-1</strain>
    </source>
</reference>
<proteinExistence type="predicted"/>
<dbReference type="RefSeq" id="WP_124954853.1">
    <property type="nucleotide sequence ID" value="NZ_RRCH01000021.1"/>
</dbReference>
<gene>
    <name evidence="1" type="ORF">EIK79_09350</name>
</gene>